<dbReference type="InterPro" id="IPR000160">
    <property type="entry name" value="GGDEF_dom"/>
</dbReference>
<evidence type="ECO:0000313" key="3">
    <source>
        <dbReference type="EMBL" id="MEQ2564549.1"/>
    </source>
</evidence>
<dbReference type="NCBIfam" id="TIGR00254">
    <property type="entry name" value="GGDEF"/>
    <property type="match status" value="1"/>
</dbReference>
<protein>
    <submittedName>
        <fullName evidence="3">Diguanylate cyclase</fullName>
        <ecNumber evidence="3">2.7.7.65</ecNumber>
    </submittedName>
</protein>
<dbReference type="GO" id="GO:0052621">
    <property type="term" value="F:diguanylate cyclase activity"/>
    <property type="evidence" value="ECO:0007669"/>
    <property type="project" value="UniProtKB-EC"/>
</dbReference>
<evidence type="ECO:0000259" key="2">
    <source>
        <dbReference type="PROSITE" id="PS50887"/>
    </source>
</evidence>
<gene>
    <name evidence="3" type="ORF">WMO41_15485</name>
</gene>
<comment type="caution">
    <text evidence="3">The sequence shown here is derived from an EMBL/GenBank/DDBJ whole genome shotgun (WGS) entry which is preliminary data.</text>
</comment>
<proteinExistence type="predicted"/>
<dbReference type="PROSITE" id="PS50885">
    <property type="entry name" value="HAMP"/>
    <property type="match status" value="1"/>
</dbReference>
<dbReference type="EC" id="2.7.7.65" evidence="3"/>
<dbReference type="EMBL" id="JBBMFJ010000054">
    <property type="protein sequence ID" value="MEQ2564549.1"/>
    <property type="molecule type" value="Genomic_DNA"/>
</dbReference>
<dbReference type="Gene3D" id="3.30.70.270">
    <property type="match status" value="1"/>
</dbReference>
<dbReference type="PROSITE" id="PS50887">
    <property type="entry name" value="GGDEF"/>
    <property type="match status" value="1"/>
</dbReference>
<feature type="domain" description="GGDEF" evidence="2">
    <location>
        <begin position="166"/>
        <end position="294"/>
    </location>
</feature>
<dbReference type="CDD" id="cd01949">
    <property type="entry name" value="GGDEF"/>
    <property type="match status" value="1"/>
</dbReference>
<dbReference type="Pfam" id="PF00990">
    <property type="entry name" value="GGDEF"/>
    <property type="match status" value="1"/>
</dbReference>
<keyword evidence="4" id="KW-1185">Reference proteome</keyword>
<name>A0ABV1HQE2_9FIRM</name>
<evidence type="ECO:0000259" key="1">
    <source>
        <dbReference type="PROSITE" id="PS50885"/>
    </source>
</evidence>
<evidence type="ECO:0000313" key="4">
    <source>
        <dbReference type="Proteomes" id="UP001437460"/>
    </source>
</evidence>
<keyword evidence="3" id="KW-0808">Transferase</keyword>
<dbReference type="CDD" id="cd06225">
    <property type="entry name" value="HAMP"/>
    <property type="match status" value="1"/>
</dbReference>
<accession>A0ABV1HQE2</accession>
<dbReference type="RefSeq" id="WP_349230532.1">
    <property type="nucleotide sequence ID" value="NZ_JBBMFJ010000054.1"/>
</dbReference>
<dbReference type="Proteomes" id="UP001437460">
    <property type="component" value="Unassembled WGS sequence"/>
</dbReference>
<dbReference type="Gene3D" id="6.10.340.10">
    <property type="match status" value="1"/>
</dbReference>
<dbReference type="PANTHER" id="PTHR45138:SF9">
    <property type="entry name" value="DIGUANYLATE CYCLASE DGCM-RELATED"/>
    <property type="match status" value="1"/>
</dbReference>
<dbReference type="InterPro" id="IPR050469">
    <property type="entry name" value="Diguanylate_Cyclase"/>
</dbReference>
<dbReference type="InterPro" id="IPR043128">
    <property type="entry name" value="Rev_trsase/Diguanyl_cyclase"/>
</dbReference>
<dbReference type="SUPFAM" id="SSF55073">
    <property type="entry name" value="Nucleotide cyclase"/>
    <property type="match status" value="1"/>
</dbReference>
<reference evidence="3 4" key="1">
    <citation type="submission" date="2024-03" db="EMBL/GenBank/DDBJ databases">
        <title>Human intestinal bacterial collection.</title>
        <authorList>
            <person name="Pauvert C."/>
            <person name="Hitch T.C.A."/>
            <person name="Clavel T."/>
        </authorList>
    </citation>
    <scope>NUCLEOTIDE SEQUENCE [LARGE SCALE GENOMIC DNA]</scope>
    <source>
        <strain evidence="3 4">CLA-AP-H27</strain>
    </source>
</reference>
<feature type="domain" description="HAMP" evidence="1">
    <location>
        <begin position="80"/>
        <end position="127"/>
    </location>
</feature>
<organism evidence="3 4">
    <name type="scientific">Ventrimonas faecis</name>
    <dbReference type="NCBI Taxonomy" id="3133170"/>
    <lineage>
        <taxon>Bacteria</taxon>
        <taxon>Bacillati</taxon>
        <taxon>Bacillota</taxon>
        <taxon>Clostridia</taxon>
        <taxon>Lachnospirales</taxon>
        <taxon>Lachnospiraceae</taxon>
        <taxon>Ventrimonas</taxon>
    </lineage>
</organism>
<dbReference type="InterPro" id="IPR029787">
    <property type="entry name" value="Nucleotide_cyclase"/>
</dbReference>
<dbReference type="InterPro" id="IPR003660">
    <property type="entry name" value="HAMP_dom"/>
</dbReference>
<dbReference type="PANTHER" id="PTHR45138">
    <property type="entry name" value="REGULATORY COMPONENTS OF SENSORY TRANSDUCTION SYSTEM"/>
    <property type="match status" value="1"/>
</dbReference>
<dbReference type="SMART" id="SM00267">
    <property type="entry name" value="GGDEF"/>
    <property type="match status" value="1"/>
</dbReference>
<keyword evidence="3" id="KW-0548">Nucleotidyltransferase</keyword>
<sequence>MDDDRNCALLFEYLRSILYDPQTQPLDVNALDEPFQKLGMGMQFLDHAVKEMKEYSAALSNGTLSVTLPERDNFLCDNLKNIHANLNHLTWQAKQVAKGDYSQRVSYLGEFSEAFNTMTAQLKERESVLKEEARQEKERASMDPLTHVGNLYYFQREIEELLKADDELVFCYCDLDHLKYINDNYGHGEGDWYLRHFTESVKNVIRENDLFARIGGDEFCIILKDCPQEVAYSKLYWIQYDFAKQAGKPYEKNFSFGIVRLPAGHGPVDLEKLLHDADHAMYQQKRTHYLAQKS</sequence>